<protein>
    <recommendedName>
        <fullName evidence="3">Antifreeze protein</fullName>
    </recommendedName>
</protein>
<dbReference type="AlphaFoldDB" id="A0A521FUT9"/>
<keyword evidence="2" id="KW-1185">Reference proteome</keyword>
<dbReference type="Proteomes" id="UP000319014">
    <property type="component" value="Unassembled WGS sequence"/>
</dbReference>
<evidence type="ECO:0008006" key="3">
    <source>
        <dbReference type="Google" id="ProtNLM"/>
    </source>
</evidence>
<name>A0A521FUT9_9RHOB</name>
<accession>A0A521FUT9</accession>
<evidence type="ECO:0000313" key="1">
    <source>
        <dbReference type="EMBL" id="SMO99959.1"/>
    </source>
</evidence>
<sequence>MRLEIAVTPFFPFQFVRVAVNTTIMLSQAQTVIALRMMGMAGFWSVTPAENTRMVQEKLRAGLQAGMAVQHAMLTGKTPVEVAEAALRPVARVTASNSRRLMKRGPTLPS</sequence>
<evidence type="ECO:0000313" key="2">
    <source>
        <dbReference type="Proteomes" id="UP000319014"/>
    </source>
</evidence>
<organism evidence="1 2">
    <name type="scientific">Paracoccus laeviglucosivorans</name>
    <dbReference type="NCBI Taxonomy" id="1197861"/>
    <lineage>
        <taxon>Bacteria</taxon>
        <taxon>Pseudomonadati</taxon>
        <taxon>Pseudomonadota</taxon>
        <taxon>Alphaproteobacteria</taxon>
        <taxon>Rhodobacterales</taxon>
        <taxon>Paracoccaceae</taxon>
        <taxon>Paracoccus</taxon>
    </lineage>
</organism>
<gene>
    <name evidence="1" type="ORF">SAMN06265221_1534</name>
</gene>
<proteinExistence type="predicted"/>
<dbReference type="EMBL" id="FXTK01000053">
    <property type="protein sequence ID" value="SMO99959.1"/>
    <property type="molecule type" value="Genomic_DNA"/>
</dbReference>
<reference evidence="1 2" key="1">
    <citation type="submission" date="2017-05" db="EMBL/GenBank/DDBJ databases">
        <authorList>
            <person name="Varghese N."/>
            <person name="Submissions S."/>
        </authorList>
    </citation>
    <scope>NUCLEOTIDE SEQUENCE [LARGE SCALE GENOMIC DNA]</scope>
    <source>
        <strain evidence="1 2">DSM 100094</strain>
    </source>
</reference>